<dbReference type="CDD" id="cd00067">
    <property type="entry name" value="GAL4"/>
    <property type="match status" value="1"/>
</dbReference>
<dbReference type="GeneID" id="43663618"/>
<evidence type="ECO:0000256" key="5">
    <source>
        <dbReference type="ARBA" id="ARBA00023242"/>
    </source>
</evidence>
<feature type="domain" description="Zn(2)-C6 fungal-type" evidence="6">
    <location>
        <begin position="11"/>
        <end position="40"/>
    </location>
</feature>
<sequence length="115" mass="13104">MPRRVIASGRSCLECRRRKIKCDRSLPCAYCVRTHIQCAYPQPKTGVNADHSVDSDLVARVESIESKFQSLERSLAHITQLLHMNPSLSSQEQDQLRPVSLSFVLQSELQTDHNR</sequence>
<dbReference type="EMBL" id="ML736780">
    <property type="protein sequence ID" value="KAE8403080.1"/>
    <property type="molecule type" value="Genomic_DNA"/>
</dbReference>
<dbReference type="SMART" id="SM00066">
    <property type="entry name" value="GAL4"/>
    <property type="match status" value="1"/>
</dbReference>
<evidence type="ECO:0000256" key="3">
    <source>
        <dbReference type="ARBA" id="ARBA00023125"/>
    </source>
</evidence>
<evidence type="ECO:0000313" key="7">
    <source>
        <dbReference type="EMBL" id="KAE8403080.1"/>
    </source>
</evidence>
<dbReference type="InterPro" id="IPR036864">
    <property type="entry name" value="Zn2-C6_fun-type_DNA-bd_sf"/>
</dbReference>
<dbReference type="GO" id="GO:0008270">
    <property type="term" value="F:zinc ion binding"/>
    <property type="evidence" value="ECO:0007669"/>
    <property type="project" value="InterPro"/>
</dbReference>
<keyword evidence="5" id="KW-0539">Nucleus</keyword>
<evidence type="ECO:0000256" key="2">
    <source>
        <dbReference type="ARBA" id="ARBA00023015"/>
    </source>
</evidence>
<organism evidence="7 8">
    <name type="scientific">Aspergillus pseudonomiae</name>
    <dbReference type="NCBI Taxonomy" id="1506151"/>
    <lineage>
        <taxon>Eukaryota</taxon>
        <taxon>Fungi</taxon>
        <taxon>Dikarya</taxon>
        <taxon>Ascomycota</taxon>
        <taxon>Pezizomycotina</taxon>
        <taxon>Eurotiomycetes</taxon>
        <taxon>Eurotiomycetidae</taxon>
        <taxon>Eurotiales</taxon>
        <taxon>Aspergillaceae</taxon>
        <taxon>Aspergillus</taxon>
        <taxon>Aspergillus subgen. Circumdati</taxon>
    </lineage>
</organism>
<dbReference type="Gene3D" id="4.10.240.10">
    <property type="entry name" value="Zn(2)-C6 fungal-type DNA-binding domain"/>
    <property type="match status" value="1"/>
</dbReference>
<dbReference type="PROSITE" id="PS00463">
    <property type="entry name" value="ZN2_CY6_FUNGAL_1"/>
    <property type="match status" value="1"/>
</dbReference>
<keyword evidence="8" id="KW-1185">Reference proteome</keyword>
<dbReference type="GO" id="GO:0005634">
    <property type="term" value="C:nucleus"/>
    <property type="evidence" value="ECO:0007669"/>
    <property type="project" value="UniProtKB-SubCell"/>
</dbReference>
<keyword evidence="4" id="KW-0804">Transcription</keyword>
<proteinExistence type="predicted"/>
<dbReference type="RefSeq" id="XP_031940399.1">
    <property type="nucleotide sequence ID" value="XM_032078927.1"/>
</dbReference>
<dbReference type="GO" id="GO:0009893">
    <property type="term" value="P:positive regulation of metabolic process"/>
    <property type="evidence" value="ECO:0007669"/>
    <property type="project" value="UniProtKB-ARBA"/>
</dbReference>
<evidence type="ECO:0000313" key="8">
    <source>
        <dbReference type="Proteomes" id="UP000325579"/>
    </source>
</evidence>
<evidence type="ECO:0000259" key="6">
    <source>
        <dbReference type="PROSITE" id="PS50048"/>
    </source>
</evidence>
<dbReference type="AlphaFoldDB" id="A0A5N7D9E3"/>
<dbReference type="Pfam" id="PF00172">
    <property type="entry name" value="Zn_clus"/>
    <property type="match status" value="1"/>
</dbReference>
<dbReference type="PROSITE" id="PS50048">
    <property type="entry name" value="ZN2_CY6_FUNGAL_2"/>
    <property type="match status" value="1"/>
</dbReference>
<evidence type="ECO:0000256" key="1">
    <source>
        <dbReference type="ARBA" id="ARBA00004123"/>
    </source>
</evidence>
<dbReference type="PANTHER" id="PTHR31001:SF91">
    <property type="entry name" value="ZN(II)2CYS6 TRANSCRIPTION FACTOR (EUROFUNG)"/>
    <property type="match status" value="1"/>
</dbReference>
<dbReference type="PANTHER" id="PTHR31001">
    <property type="entry name" value="UNCHARACTERIZED TRANSCRIPTIONAL REGULATORY PROTEIN"/>
    <property type="match status" value="1"/>
</dbReference>
<dbReference type="GO" id="GO:0003677">
    <property type="term" value="F:DNA binding"/>
    <property type="evidence" value="ECO:0007669"/>
    <property type="project" value="UniProtKB-KW"/>
</dbReference>
<reference evidence="7 8" key="1">
    <citation type="submission" date="2019-04" db="EMBL/GenBank/DDBJ databases">
        <authorList>
            <consortium name="DOE Joint Genome Institute"/>
            <person name="Mondo S."/>
            <person name="Kjaerbolling I."/>
            <person name="Vesth T."/>
            <person name="Frisvad J.C."/>
            <person name="Nybo J.L."/>
            <person name="Theobald S."/>
            <person name="Kildgaard S."/>
            <person name="Isbrandt T."/>
            <person name="Kuo A."/>
            <person name="Sato A."/>
            <person name="Lyhne E.K."/>
            <person name="Kogle M.E."/>
            <person name="Wiebenga A."/>
            <person name="Kun R.S."/>
            <person name="Lubbers R.J."/>
            <person name="Makela M.R."/>
            <person name="Barry K."/>
            <person name="Chovatia M."/>
            <person name="Clum A."/>
            <person name="Daum C."/>
            <person name="Haridas S."/>
            <person name="He G."/>
            <person name="LaButti K."/>
            <person name="Lipzen A."/>
            <person name="Riley R."/>
            <person name="Salamov A."/>
            <person name="Simmons B.A."/>
            <person name="Magnuson J.K."/>
            <person name="Henrissat B."/>
            <person name="Mortensen U.H."/>
            <person name="Larsen T.O."/>
            <person name="Devries R.P."/>
            <person name="Grigoriev I.V."/>
            <person name="Machida M."/>
            <person name="Baker S.E."/>
            <person name="Andersen M.R."/>
            <person name="Cantor M.N."/>
            <person name="Hua S.X."/>
        </authorList>
    </citation>
    <scope>NUCLEOTIDE SEQUENCE [LARGE SCALE GENOMIC DNA]</scope>
    <source>
        <strain evidence="7 8">CBS 119388</strain>
    </source>
</reference>
<comment type="subcellular location">
    <subcellularLocation>
        <location evidence="1">Nucleus</location>
    </subcellularLocation>
</comment>
<dbReference type="Proteomes" id="UP000325579">
    <property type="component" value="Unassembled WGS sequence"/>
</dbReference>
<dbReference type="SUPFAM" id="SSF57701">
    <property type="entry name" value="Zn2/Cys6 DNA-binding domain"/>
    <property type="match status" value="1"/>
</dbReference>
<keyword evidence="3" id="KW-0238">DNA-binding</keyword>
<accession>A0A5N7D9E3</accession>
<dbReference type="InterPro" id="IPR050613">
    <property type="entry name" value="Sec_Metabolite_Reg"/>
</dbReference>
<gene>
    <name evidence="7" type="ORF">BDV37DRAFT_148258</name>
</gene>
<evidence type="ECO:0000256" key="4">
    <source>
        <dbReference type="ARBA" id="ARBA00023163"/>
    </source>
</evidence>
<dbReference type="InterPro" id="IPR001138">
    <property type="entry name" value="Zn2Cys6_DnaBD"/>
</dbReference>
<dbReference type="OrthoDB" id="435881at2759"/>
<protein>
    <recommendedName>
        <fullName evidence="6">Zn(2)-C6 fungal-type domain-containing protein</fullName>
    </recommendedName>
</protein>
<keyword evidence="2" id="KW-0805">Transcription regulation</keyword>
<dbReference type="GO" id="GO:0000981">
    <property type="term" value="F:DNA-binding transcription factor activity, RNA polymerase II-specific"/>
    <property type="evidence" value="ECO:0007669"/>
    <property type="project" value="InterPro"/>
</dbReference>
<name>A0A5N7D9E3_9EURO</name>